<dbReference type="PANTHER" id="PTHR37256:SF1">
    <property type="entry name" value="MYB-LIKE PROTEIN A"/>
    <property type="match status" value="1"/>
</dbReference>
<keyword evidence="2" id="KW-1185">Reference proteome</keyword>
<evidence type="ECO:0000313" key="2">
    <source>
        <dbReference type="Proteomes" id="UP000515151"/>
    </source>
</evidence>
<protein>
    <submittedName>
        <fullName evidence="3">Uncharacterized protein LOC116194226</fullName>
    </submittedName>
</protein>
<proteinExistence type="predicted"/>
<dbReference type="Proteomes" id="UP000515151">
    <property type="component" value="Chromosome 2"/>
</dbReference>
<organism evidence="2 3">
    <name type="scientific">Punica granatum</name>
    <name type="common">Pomegranate</name>
    <dbReference type="NCBI Taxonomy" id="22663"/>
    <lineage>
        <taxon>Eukaryota</taxon>
        <taxon>Viridiplantae</taxon>
        <taxon>Streptophyta</taxon>
        <taxon>Embryophyta</taxon>
        <taxon>Tracheophyta</taxon>
        <taxon>Spermatophyta</taxon>
        <taxon>Magnoliopsida</taxon>
        <taxon>eudicotyledons</taxon>
        <taxon>Gunneridae</taxon>
        <taxon>Pentapetalae</taxon>
        <taxon>rosids</taxon>
        <taxon>malvids</taxon>
        <taxon>Myrtales</taxon>
        <taxon>Lythraceae</taxon>
        <taxon>Punica</taxon>
    </lineage>
</organism>
<dbReference type="GeneID" id="116194226"/>
<feature type="compositionally biased region" description="Basic residues" evidence="1">
    <location>
        <begin position="95"/>
        <end position="106"/>
    </location>
</feature>
<dbReference type="PANTHER" id="PTHR37256">
    <property type="entry name" value="E1A-BINDING PROTEIN P400-LIKE"/>
    <property type="match status" value="1"/>
</dbReference>
<feature type="compositionally biased region" description="Low complexity" evidence="1">
    <location>
        <begin position="245"/>
        <end position="273"/>
    </location>
</feature>
<name>A0A6P8C8R4_PUNGR</name>
<feature type="region of interest" description="Disordered" evidence="1">
    <location>
        <begin position="1"/>
        <end position="110"/>
    </location>
</feature>
<dbReference type="OrthoDB" id="692030at2759"/>
<dbReference type="AlphaFoldDB" id="A0A6P8C8R4"/>
<feature type="region of interest" description="Disordered" evidence="1">
    <location>
        <begin position="132"/>
        <end position="169"/>
    </location>
</feature>
<accession>A0A6P8C8R4</accession>
<dbReference type="RefSeq" id="XP_031378844.1">
    <property type="nucleotide sequence ID" value="XM_031522984.1"/>
</dbReference>
<evidence type="ECO:0000313" key="3">
    <source>
        <dbReference type="RefSeq" id="XP_031378844.1"/>
    </source>
</evidence>
<feature type="compositionally biased region" description="Pro residues" evidence="1">
    <location>
        <begin position="151"/>
        <end position="162"/>
    </location>
</feature>
<gene>
    <name evidence="3" type="primary">LOC116194226</name>
</gene>
<feature type="region of interest" description="Disordered" evidence="1">
    <location>
        <begin position="245"/>
        <end position="300"/>
    </location>
</feature>
<feature type="compositionally biased region" description="Polar residues" evidence="1">
    <location>
        <begin position="17"/>
        <end position="26"/>
    </location>
</feature>
<feature type="compositionally biased region" description="Polar residues" evidence="1">
    <location>
        <begin position="70"/>
        <end position="81"/>
    </location>
</feature>
<reference evidence="3" key="2">
    <citation type="submission" date="2025-08" db="UniProtKB">
        <authorList>
            <consortium name="RefSeq"/>
        </authorList>
    </citation>
    <scope>IDENTIFICATION</scope>
    <source>
        <tissue evidence="3">Leaf</tissue>
    </source>
</reference>
<evidence type="ECO:0000256" key="1">
    <source>
        <dbReference type="SAM" id="MobiDB-lite"/>
    </source>
</evidence>
<sequence>MMGRTSKPEPGERIDIENSNFPTPSMDNPPMSGADIRSLVKQLTSSTRTTKDQMAMSSLDPESGDGDNPASRNFTQYSDETQQQQQSKSGPPPPPHKKQVRRRLHTTRPYQERLLNMAEARREIVAALKFHRAAMKQAQEQQQEEEKHQKQPPPPIPNPLHQPPNYMNYQFDTSSIPLPPFPYPSPHNLGLSLSQNPFSWPVSQISPLIESSTDNLTLVLPNQTLGLNLNLHDFDNLIYHNGSTNPPSISSTSSPPCSSSSSSSSSSALTTVSHEVGPGAEPGKVTAAVATEEGRRDNEEMAEEMRSIGERHQMEWNDRMNLVTSAWWFEFLKGVEADDEEVVKRAAEEYCSGGGGFQVFDEVMEFPPWLGSGESCLQQHLVDDCFSDDYLLQDASLACMDIGEIEGIDGEWLSS</sequence>
<feature type="compositionally biased region" description="Basic and acidic residues" evidence="1">
    <location>
        <begin position="1"/>
        <end position="16"/>
    </location>
</feature>
<reference evidence="2" key="1">
    <citation type="journal article" date="2020" name="Plant Biotechnol. J.">
        <title>The pomegranate (Punica granatum L.) draft genome dissects genetic divergence between soft- and hard-seeded cultivars.</title>
        <authorList>
            <person name="Luo X."/>
            <person name="Li H."/>
            <person name="Wu Z."/>
            <person name="Yao W."/>
            <person name="Zhao P."/>
            <person name="Cao D."/>
            <person name="Yu H."/>
            <person name="Li K."/>
            <person name="Poudel K."/>
            <person name="Zhao D."/>
            <person name="Zhang F."/>
            <person name="Xia X."/>
            <person name="Chen L."/>
            <person name="Wang Q."/>
            <person name="Jing D."/>
            <person name="Cao S."/>
        </authorList>
    </citation>
    <scope>NUCLEOTIDE SEQUENCE [LARGE SCALE GENOMIC DNA]</scope>
    <source>
        <strain evidence="2">cv. Tunisia</strain>
    </source>
</reference>